<dbReference type="InterPro" id="IPR004167">
    <property type="entry name" value="PSBD"/>
</dbReference>
<evidence type="ECO:0000256" key="8">
    <source>
        <dbReference type="SAM" id="MobiDB-lite"/>
    </source>
</evidence>
<dbReference type="EC" id="2.3.1.-" evidence="7"/>
<evidence type="ECO:0000313" key="11">
    <source>
        <dbReference type="EMBL" id="RKH03120.1"/>
    </source>
</evidence>
<comment type="cofactor">
    <cofactor evidence="1 7">
        <name>(R)-lipoate</name>
        <dbReference type="ChEBI" id="CHEBI:83088"/>
    </cofactor>
</comment>
<feature type="compositionally biased region" description="Low complexity" evidence="8">
    <location>
        <begin position="97"/>
        <end position="117"/>
    </location>
</feature>
<dbReference type="PANTHER" id="PTHR43178">
    <property type="entry name" value="DIHYDROLIPOAMIDE ACETYLTRANSFERASE COMPONENT OF PYRUVATE DEHYDROGENASE COMPLEX"/>
    <property type="match status" value="1"/>
</dbReference>
<sequence>MATFEFKLPDLGEGVAEGELVKWHVKEGDLVKEDQVLAEVMTDKATVTVPTPHAGRVVKTHGREGDMAKVHQLLVTLELEGSAPAAAASASHGAPAAAAAPSAPASSPAQSAAPASATKVLATPVTRRMAREHGLDLAEISGSGPQGRVTKADVVAALEGGNGAAKKNEVAAPAPQAARPAAPLSAGKGDERIALRGLRKKIAEKMVRSKFTMPHFAFVEEVDATDLVALRTRLNSQLAAAGDGTKLTYLPFIVKATIAAMKKFPHLNANFDEASQELVVRGDYNIGIAVATPDGLTVAVVRNADQLTLGELAKEITRLSVAARDRKLKMEELTGGTFTITSLGQSGGLFATPILNHPEVGILGVHKLKKRPAVKNDQVVVRDMMNLSLSCDHRVIDGDVAASFVYEIIKYLEAPDLLFLAMA</sequence>
<evidence type="ECO:0000259" key="10">
    <source>
        <dbReference type="PROSITE" id="PS51826"/>
    </source>
</evidence>
<feature type="region of interest" description="Disordered" evidence="8">
    <location>
        <begin position="97"/>
        <end position="119"/>
    </location>
</feature>
<protein>
    <recommendedName>
        <fullName evidence="7">Dihydrolipoamide acetyltransferase component of pyruvate dehydrogenase complex</fullName>
        <ecNumber evidence="7">2.3.1.-</ecNumber>
    </recommendedName>
</protein>
<dbReference type="GO" id="GO:0016407">
    <property type="term" value="F:acetyltransferase activity"/>
    <property type="evidence" value="ECO:0007669"/>
    <property type="project" value="TreeGrafter"/>
</dbReference>
<dbReference type="OrthoDB" id="9805770at2"/>
<dbReference type="FunFam" id="3.30.559.10:FF:000007">
    <property type="entry name" value="Dihydrolipoamide acetyltransferase component of pyruvate dehydrogenase complex"/>
    <property type="match status" value="1"/>
</dbReference>
<dbReference type="PROSITE" id="PS00189">
    <property type="entry name" value="LIPOYL"/>
    <property type="match status" value="1"/>
</dbReference>
<dbReference type="Gene3D" id="4.10.320.10">
    <property type="entry name" value="E3-binding domain"/>
    <property type="match status" value="1"/>
</dbReference>
<keyword evidence="12" id="KW-1185">Reference proteome</keyword>
<proteinExistence type="inferred from homology"/>
<dbReference type="SUPFAM" id="SSF47005">
    <property type="entry name" value="Peripheral subunit-binding domain of 2-oxo acid dehydrogenase complex"/>
    <property type="match status" value="1"/>
</dbReference>
<reference evidence="12" key="1">
    <citation type="submission" date="2018-09" db="EMBL/GenBank/DDBJ databases">
        <authorList>
            <person name="Livingstone P.G."/>
            <person name="Whitworth D.E."/>
        </authorList>
    </citation>
    <scope>NUCLEOTIDE SEQUENCE [LARGE SCALE GENOMIC DNA]</scope>
    <source>
        <strain evidence="12">CA043D</strain>
    </source>
</reference>
<organism evidence="11 12">
    <name type="scientific">Corallococcus carmarthensis</name>
    <dbReference type="NCBI Taxonomy" id="2316728"/>
    <lineage>
        <taxon>Bacteria</taxon>
        <taxon>Pseudomonadati</taxon>
        <taxon>Myxococcota</taxon>
        <taxon>Myxococcia</taxon>
        <taxon>Myxococcales</taxon>
        <taxon>Cystobacterineae</taxon>
        <taxon>Myxococcaceae</taxon>
        <taxon>Corallococcus</taxon>
    </lineage>
</organism>
<dbReference type="InterPro" id="IPR050743">
    <property type="entry name" value="2-oxoacid_DH_E2_comp"/>
</dbReference>
<feature type="domain" description="Peripheral subunit-binding (PSBD)" evidence="10">
    <location>
        <begin position="121"/>
        <end position="158"/>
    </location>
</feature>
<comment type="subunit">
    <text evidence="3">Forms a 24-polypeptide structural core with octahedral symmetry.</text>
</comment>
<dbReference type="AlphaFoldDB" id="A0A3A8K4Z1"/>
<keyword evidence="5 7" id="KW-0450">Lipoyl</keyword>
<dbReference type="SUPFAM" id="SSF51230">
    <property type="entry name" value="Single hybrid motif"/>
    <property type="match status" value="1"/>
</dbReference>
<dbReference type="Pfam" id="PF00364">
    <property type="entry name" value="Biotin_lipoyl"/>
    <property type="match status" value="1"/>
</dbReference>
<dbReference type="InterPro" id="IPR000089">
    <property type="entry name" value="Biotin_lipoyl"/>
</dbReference>
<dbReference type="Gene3D" id="2.40.50.100">
    <property type="match status" value="1"/>
</dbReference>
<evidence type="ECO:0000256" key="3">
    <source>
        <dbReference type="ARBA" id="ARBA00011484"/>
    </source>
</evidence>
<dbReference type="PANTHER" id="PTHR43178:SF5">
    <property type="entry name" value="LIPOAMIDE ACYLTRANSFERASE COMPONENT OF BRANCHED-CHAIN ALPHA-KETO ACID DEHYDROGENASE COMPLEX, MITOCHONDRIAL"/>
    <property type="match status" value="1"/>
</dbReference>
<dbReference type="EMBL" id="RAWE01000045">
    <property type="protein sequence ID" value="RKH03120.1"/>
    <property type="molecule type" value="Genomic_DNA"/>
</dbReference>
<evidence type="ECO:0000256" key="1">
    <source>
        <dbReference type="ARBA" id="ARBA00001938"/>
    </source>
</evidence>
<dbReference type="Proteomes" id="UP000268313">
    <property type="component" value="Unassembled WGS sequence"/>
</dbReference>
<gene>
    <name evidence="11" type="ORF">D7X32_14940</name>
</gene>
<evidence type="ECO:0000256" key="2">
    <source>
        <dbReference type="ARBA" id="ARBA00007317"/>
    </source>
</evidence>
<dbReference type="RefSeq" id="WP_120603215.1">
    <property type="nucleotide sequence ID" value="NZ_JABFJX010000287.1"/>
</dbReference>
<evidence type="ECO:0000256" key="7">
    <source>
        <dbReference type="RuleBase" id="RU003423"/>
    </source>
</evidence>
<comment type="similarity">
    <text evidence="2 7">Belongs to the 2-oxoacid dehydrogenase family.</text>
</comment>
<keyword evidence="6 7" id="KW-0012">Acyltransferase</keyword>
<evidence type="ECO:0000256" key="5">
    <source>
        <dbReference type="ARBA" id="ARBA00022823"/>
    </source>
</evidence>
<feature type="domain" description="Lipoyl-binding" evidence="9">
    <location>
        <begin position="3"/>
        <end position="78"/>
    </location>
</feature>
<dbReference type="GO" id="GO:0031405">
    <property type="term" value="F:lipoic acid binding"/>
    <property type="evidence" value="ECO:0007669"/>
    <property type="project" value="TreeGrafter"/>
</dbReference>
<comment type="caution">
    <text evidence="11">The sequence shown here is derived from an EMBL/GenBank/DDBJ whole genome shotgun (WGS) entry which is preliminary data.</text>
</comment>
<dbReference type="InterPro" id="IPR011053">
    <property type="entry name" value="Single_hybrid_motif"/>
</dbReference>
<dbReference type="InterPro" id="IPR023213">
    <property type="entry name" value="CAT-like_dom_sf"/>
</dbReference>
<dbReference type="Pfam" id="PF02817">
    <property type="entry name" value="E3_binding"/>
    <property type="match status" value="1"/>
</dbReference>
<evidence type="ECO:0000256" key="4">
    <source>
        <dbReference type="ARBA" id="ARBA00022679"/>
    </source>
</evidence>
<dbReference type="Gene3D" id="3.30.559.10">
    <property type="entry name" value="Chloramphenicol acetyltransferase-like domain"/>
    <property type="match status" value="1"/>
</dbReference>
<evidence type="ECO:0000313" key="12">
    <source>
        <dbReference type="Proteomes" id="UP000268313"/>
    </source>
</evidence>
<dbReference type="Pfam" id="PF00198">
    <property type="entry name" value="2-oxoacid_dh"/>
    <property type="match status" value="1"/>
</dbReference>
<keyword evidence="4 7" id="KW-0808">Transferase</keyword>
<evidence type="ECO:0000259" key="9">
    <source>
        <dbReference type="PROSITE" id="PS50968"/>
    </source>
</evidence>
<dbReference type="PROSITE" id="PS51826">
    <property type="entry name" value="PSBD"/>
    <property type="match status" value="1"/>
</dbReference>
<dbReference type="SUPFAM" id="SSF52777">
    <property type="entry name" value="CoA-dependent acyltransferases"/>
    <property type="match status" value="1"/>
</dbReference>
<name>A0A3A8K4Z1_9BACT</name>
<dbReference type="CDD" id="cd06849">
    <property type="entry name" value="lipoyl_domain"/>
    <property type="match status" value="1"/>
</dbReference>
<accession>A0A3A8K4Z1</accession>
<dbReference type="InterPro" id="IPR003016">
    <property type="entry name" value="2-oxoA_DH_lipoyl-BS"/>
</dbReference>
<dbReference type="GO" id="GO:0005737">
    <property type="term" value="C:cytoplasm"/>
    <property type="evidence" value="ECO:0007669"/>
    <property type="project" value="TreeGrafter"/>
</dbReference>
<dbReference type="InterPro" id="IPR036625">
    <property type="entry name" value="E3-bd_dom_sf"/>
</dbReference>
<dbReference type="InterPro" id="IPR001078">
    <property type="entry name" value="2-oxoacid_DH_actylTfrase"/>
</dbReference>
<evidence type="ECO:0000256" key="6">
    <source>
        <dbReference type="ARBA" id="ARBA00023315"/>
    </source>
</evidence>
<dbReference type="PROSITE" id="PS50968">
    <property type="entry name" value="BIOTINYL_LIPOYL"/>
    <property type="match status" value="1"/>
</dbReference>